<accession>A0AB39ALZ5</accession>
<dbReference type="RefSeq" id="WP_064662982.1">
    <property type="nucleotide sequence ID" value="NZ_CP162514.1"/>
</dbReference>
<dbReference type="EMBL" id="CP162514">
    <property type="protein sequence ID" value="XDH86476.1"/>
    <property type="molecule type" value="Genomic_DNA"/>
</dbReference>
<name>A0AB39ALZ5_9GAMM</name>
<sequence>MRCLFLLYLFRFGSSAASCIQTDDQVAAWNLKYNHLFNVSVQKNNSSFSVTVYLPEKIKEEMFNFVWVAVGEQDDPLFAIPTTVVKEEGKTKAWFIAKPLNGEKYAFIFSYGKGCGIEIEVPVEFKEKT</sequence>
<evidence type="ECO:0000256" key="1">
    <source>
        <dbReference type="SAM" id="SignalP"/>
    </source>
</evidence>
<feature type="chain" id="PRO_5044231301" evidence="1">
    <location>
        <begin position="17"/>
        <end position="129"/>
    </location>
</feature>
<evidence type="ECO:0000313" key="2">
    <source>
        <dbReference type="EMBL" id="XDH86476.1"/>
    </source>
</evidence>
<feature type="signal peptide" evidence="1">
    <location>
        <begin position="1"/>
        <end position="16"/>
    </location>
</feature>
<reference evidence="2" key="1">
    <citation type="submission" date="2024-07" db="EMBL/GenBank/DDBJ databases">
        <authorList>
            <person name="Jiang Y."/>
            <person name="Qin Q."/>
        </authorList>
    </citation>
    <scope>NUCLEOTIDE SEQUENCE</scope>
    <source>
        <strain evidence="2">SD03</strain>
    </source>
</reference>
<keyword evidence="1" id="KW-0732">Signal</keyword>
<dbReference type="AlphaFoldDB" id="A0AB39ALZ5"/>
<proteinExistence type="predicted"/>
<organism evidence="2">
    <name type="scientific">Pseudoalteromonas sp. SD03</name>
    <dbReference type="NCBI Taxonomy" id="3231719"/>
    <lineage>
        <taxon>Bacteria</taxon>
        <taxon>Pseudomonadati</taxon>
        <taxon>Pseudomonadota</taxon>
        <taxon>Gammaproteobacteria</taxon>
        <taxon>Alteromonadales</taxon>
        <taxon>Pseudoalteromonadaceae</taxon>
        <taxon>Pseudoalteromonas</taxon>
    </lineage>
</organism>
<gene>
    <name evidence="2" type="ORF">ABZP26_10255</name>
</gene>
<protein>
    <submittedName>
        <fullName evidence="2">Uncharacterized protein</fullName>
    </submittedName>
</protein>